<evidence type="ECO:0000313" key="2">
    <source>
        <dbReference type="Proteomes" id="UP000663454"/>
    </source>
</evidence>
<reference evidence="1 2" key="1">
    <citation type="submission" date="2018-08" db="EMBL/GenBank/DDBJ databases">
        <authorList>
            <person name="Clegg S.R."/>
            <person name="Carter S.D."/>
            <person name="Radford A.D."/>
            <person name="Darby A."/>
            <person name="Hall N."/>
            <person name="Birtles R."/>
            <person name="Evans N.J."/>
        </authorList>
    </citation>
    <scope>NUCLEOTIDE SEQUENCE [LARGE SCALE GENOMIC DNA]</scope>
    <source>
        <strain evidence="1 2">ATCC 700293</strain>
    </source>
</reference>
<dbReference type="Gene3D" id="3.10.450.530">
    <property type="entry name" value="Ribonuclease toxin, BrnT, of type II toxin-antitoxin system"/>
    <property type="match status" value="1"/>
</dbReference>
<proteinExistence type="predicted"/>
<dbReference type="Proteomes" id="UP000663454">
    <property type="component" value="Chromosome"/>
</dbReference>
<dbReference type="Pfam" id="PF04365">
    <property type="entry name" value="BrnT_toxin"/>
    <property type="match status" value="1"/>
</dbReference>
<dbReference type="EMBL" id="CP031393">
    <property type="protein sequence ID" value="QSH96655.1"/>
    <property type="molecule type" value="Genomic_DNA"/>
</dbReference>
<sequence>MYIFLMGKTIISKDNRFEWDEDKNLANIEKHGIDFEEILEVFDDPAFLTGYDFEHSETEDRYYGIGNLNGILIVLVFFTEKKDRIRLISARQADKDLREAYYDYFKKING</sequence>
<evidence type="ECO:0000313" key="1">
    <source>
        <dbReference type="EMBL" id="QSH96655.1"/>
    </source>
</evidence>
<dbReference type="InterPro" id="IPR038573">
    <property type="entry name" value="BrnT_sf"/>
</dbReference>
<gene>
    <name evidence="1" type="ORF">DWB79_02555</name>
</gene>
<organism evidence="1 2">
    <name type="scientific">Treponema medium</name>
    <dbReference type="NCBI Taxonomy" id="58231"/>
    <lineage>
        <taxon>Bacteria</taxon>
        <taxon>Pseudomonadati</taxon>
        <taxon>Spirochaetota</taxon>
        <taxon>Spirochaetia</taxon>
        <taxon>Spirochaetales</taxon>
        <taxon>Treponemataceae</taxon>
        <taxon>Treponema</taxon>
    </lineage>
</organism>
<dbReference type="InterPro" id="IPR007460">
    <property type="entry name" value="BrnT_toxin"/>
</dbReference>
<keyword evidence="2" id="KW-1185">Reference proteome</keyword>
<protein>
    <submittedName>
        <fullName evidence="1">BrnT family toxin</fullName>
    </submittedName>
</protein>
<name>A0ABX7LX93_TREMD</name>
<accession>A0ABX7LX93</accession>